<evidence type="ECO:0008006" key="6">
    <source>
        <dbReference type="Google" id="ProtNLM"/>
    </source>
</evidence>
<dbReference type="AlphaFoldDB" id="A0AAV2Z5C0"/>
<protein>
    <recommendedName>
        <fullName evidence="6">C-factor</fullName>
    </recommendedName>
</protein>
<keyword evidence="5" id="KW-1185">Reference proteome</keyword>
<dbReference type="SUPFAM" id="SSF51735">
    <property type="entry name" value="NAD(P)-binding Rossmann-fold domains"/>
    <property type="match status" value="2"/>
</dbReference>
<feature type="compositionally biased region" description="Low complexity" evidence="3">
    <location>
        <begin position="285"/>
        <end position="305"/>
    </location>
</feature>
<keyword evidence="2" id="KW-0560">Oxidoreductase</keyword>
<dbReference type="Proteomes" id="UP001146120">
    <property type="component" value="Unassembled WGS sequence"/>
</dbReference>
<dbReference type="PRINTS" id="PR00081">
    <property type="entry name" value="GDHRDH"/>
</dbReference>
<proteinExistence type="predicted"/>
<evidence type="ECO:0000256" key="2">
    <source>
        <dbReference type="ARBA" id="ARBA00023002"/>
    </source>
</evidence>
<gene>
    <name evidence="4" type="ORF">N0F65_007698</name>
</gene>
<dbReference type="EMBL" id="DAKRPA010000061">
    <property type="protein sequence ID" value="DBA00569.1"/>
    <property type="molecule type" value="Genomic_DNA"/>
</dbReference>
<dbReference type="Pfam" id="PF00106">
    <property type="entry name" value="adh_short"/>
    <property type="match status" value="2"/>
</dbReference>
<feature type="compositionally biased region" description="Low complexity" evidence="3">
    <location>
        <begin position="328"/>
        <end position="337"/>
    </location>
</feature>
<dbReference type="PANTHER" id="PTHR43544">
    <property type="entry name" value="SHORT-CHAIN DEHYDROGENASE/REDUCTASE"/>
    <property type="match status" value="1"/>
</dbReference>
<dbReference type="InterPro" id="IPR002347">
    <property type="entry name" value="SDR_fam"/>
</dbReference>
<evidence type="ECO:0000313" key="4">
    <source>
        <dbReference type="EMBL" id="DBA00569.1"/>
    </source>
</evidence>
<reference evidence="4" key="2">
    <citation type="journal article" date="2023" name="Microbiol Resour">
        <title>Decontamination and Annotation of the Draft Genome Sequence of the Oomycete Lagenidium giganteum ARSEF 373.</title>
        <authorList>
            <person name="Morgan W.R."/>
            <person name="Tartar A."/>
        </authorList>
    </citation>
    <scope>NUCLEOTIDE SEQUENCE</scope>
    <source>
        <strain evidence="4">ARSEF 373</strain>
    </source>
</reference>
<dbReference type="InterPro" id="IPR051468">
    <property type="entry name" value="Fungal_SecMetab_SDRs"/>
</dbReference>
<dbReference type="PRINTS" id="PR00080">
    <property type="entry name" value="SDRFAMILY"/>
</dbReference>
<evidence type="ECO:0000313" key="5">
    <source>
        <dbReference type="Proteomes" id="UP001146120"/>
    </source>
</evidence>
<reference evidence="4" key="1">
    <citation type="submission" date="2022-11" db="EMBL/GenBank/DDBJ databases">
        <authorList>
            <person name="Morgan W.R."/>
            <person name="Tartar A."/>
        </authorList>
    </citation>
    <scope>NUCLEOTIDE SEQUENCE</scope>
    <source>
        <strain evidence="4">ARSEF 373</strain>
    </source>
</reference>
<comment type="caution">
    <text evidence="4">The sequence shown here is derived from an EMBL/GenBank/DDBJ whole genome shotgun (WGS) entry which is preliminary data.</text>
</comment>
<dbReference type="CDD" id="cd05325">
    <property type="entry name" value="carb_red_sniffer_like_SDR_c"/>
    <property type="match status" value="2"/>
</dbReference>
<evidence type="ECO:0000256" key="1">
    <source>
        <dbReference type="ARBA" id="ARBA00022857"/>
    </source>
</evidence>
<dbReference type="PANTHER" id="PTHR43544:SF7">
    <property type="entry name" value="NADB-LER2"/>
    <property type="match status" value="1"/>
</dbReference>
<feature type="compositionally biased region" description="Low complexity" evidence="3">
    <location>
        <begin position="312"/>
        <end position="321"/>
    </location>
</feature>
<organism evidence="4 5">
    <name type="scientific">Lagenidium giganteum</name>
    <dbReference type="NCBI Taxonomy" id="4803"/>
    <lineage>
        <taxon>Eukaryota</taxon>
        <taxon>Sar</taxon>
        <taxon>Stramenopiles</taxon>
        <taxon>Oomycota</taxon>
        <taxon>Peronosporomycetes</taxon>
        <taxon>Pythiales</taxon>
        <taxon>Pythiaceae</taxon>
    </lineage>
</organism>
<dbReference type="GO" id="GO:0005737">
    <property type="term" value="C:cytoplasm"/>
    <property type="evidence" value="ECO:0007669"/>
    <property type="project" value="TreeGrafter"/>
</dbReference>
<dbReference type="InterPro" id="IPR036291">
    <property type="entry name" value="NAD(P)-bd_dom_sf"/>
</dbReference>
<keyword evidence="1" id="KW-0521">NADP</keyword>
<feature type="compositionally biased region" description="Low complexity" evidence="3">
    <location>
        <begin position="269"/>
        <end position="278"/>
    </location>
</feature>
<dbReference type="Gene3D" id="3.40.50.720">
    <property type="entry name" value="NAD(P)-binding Rossmann-like Domain"/>
    <property type="match status" value="2"/>
</dbReference>
<dbReference type="GO" id="GO:0016491">
    <property type="term" value="F:oxidoreductase activity"/>
    <property type="evidence" value="ECO:0007669"/>
    <property type="project" value="UniProtKB-KW"/>
</dbReference>
<evidence type="ECO:0000256" key="3">
    <source>
        <dbReference type="SAM" id="MobiDB-lite"/>
    </source>
</evidence>
<accession>A0AAV2Z5C0</accession>
<sequence length="640" mass="68189">MASVQTVLVTGATRGIGLCFAKHYVQRGWKVIATARSMSTAQELLTLNVYKVITMDTADEQSIVRAATELEGEAVHLLINNAGILCSTTLLSTTKEDLMKQFEVNAVGPLLVTRAFLPHLKRAVQETGASSVGAEISSQLGSIERTYGGRYGYRGSKSAVNMFMKSLAVDLKDDHIAVVILHPGIVKTDMNNHQGPVSPDDSVCGMIKAIDSVTLATSGSFTPCPTTVQPKPVENGKTPCPTSVKPNPDEHGKTPCPTTAKPKPVENGKTPCPTTAKPKPVENGKTPCPTTAKPKPTPCPTTAKPKPVENGKTPCPTTAKPKPVENGKTPCPTTAKPKPVENGKTPCPTSVKPNPVEHGKTPCPTTAKPKPVENGKTPCPTTAKPKVVEQAKTPCPTTAKPKPYSRSQMTNSNKTVLVTGATRGIGLQFVKQYVEDGWRVIATSRTHEGAGELKALNPYKVVIMNVSDEQSILDAARELNGEAIDLLINNAGVLYYTALDTTTKEDLMKQFEVNAVGPLLVTRAFLPHLKRAVVTTGNPSIVAVVTSEFGSIESTTGGFYGYRSSKSAVNMLMKTLAIDLQQDRVAVVMLHPGVVKTDMSRHMGPVLPEDSVNGMVRVIAGVTEATSGEFRSYDGAVIPW</sequence>
<name>A0AAV2Z5C0_9STRA</name>
<feature type="region of interest" description="Disordered" evidence="3">
    <location>
        <begin position="226"/>
        <end position="383"/>
    </location>
</feature>